<feature type="transmembrane region" description="Helical" evidence="10">
    <location>
        <begin position="211"/>
        <end position="230"/>
    </location>
</feature>
<dbReference type="eggNOG" id="ENOG502QPKH">
    <property type="taxonomic scope" value="Eukaryota"/>
</dbReference>
<dbReference type="InterPro" id="IPR004706">
    <property type="entry name" value="Arsenical-R_Acr3"/>
</dbReference>
<evidence type="ECO:0000313" key="12">
    <source>
        <dbReference type="Proteomes" id="UP000054408"/>
    </source>
</evidence>
<feature type="transmembrane region" description="Helical" evidence="10">
    <location>
        <begin position="119"/>
        <end position="137"/>
    </location>
</feature>
<feature type="region of interest" description="Disordered" evidence="9">
    <location>
        <begin position="336"/>
        <end position="375"/>
    </location>
</feature>
<evidence type="ECO:0000313" key="11">
    <source>
        <dbReference type="EMBL" id="KNC54220.1"/>
    </source>
</evidence>
<evidence type="ECO:0000256" key="8">
    <source>
        <dbReference type="PIRNR" id="PIRNR005508"/>
    </source>
</evidence>
<feature type="transmembrane region" description="Helical" evidence="10">
    <location>
        <begin position="177"/>
        <end position="199"/>
    </location>
</feature>
<feature type="transmembrane region" description="Helical" evidence="10">
    <location>
        <begin position="279"/>
        <end position="299"/>
    </location>
</feature>
<keyword evidence="6 8" id="KW-1133">Transmembrane helix</keyword>
<dbReference type="PIRSF" id="PIRSF005508">
    <property type="entry name" value="Acr3"/>
    <property type="match status" value="1"/>
</dbReference>
<evidence type="ECO:0000256" key="1">
    <source>
        <dbReference type="ARBA" id="ARBA00004651"/>
    </source>
</evidence>
<dbReference type="Proteomes" id="UP000054408">
    <property type="component" value="Unassembled WGS sequence"/>
</dbReference>
<name>A0A0L0DPN9_THETB</name>
<dbReference type="GO" id="GO:0015105">
    <property type="term" value="F:arsenite transmembrane transporter activity"/>
    <property type="evidence" value="ECO:0007669"/>
    <property type="project" value="TreeGrafter"/>
</dbReference>
<dbReference type="STRING" id="461836.A0A0L0DPN9"/>
<evidence type="ECO:0000256" key="10">
    <source>
        <dbReference type="SAM" id="Phobius"/>
    </source>
</evidence>
<feature type="transmembrane region" description="Helical" evidence="10">
    <location>
        <begin position="91"/>
        <end position="113"/>
    </location>
</feature>
<dbReference type="RefSeq" id="XP_013753859.1">
    <property type="nucleotide sequence ID" value="XM_013898405.1"/>
</dbReference>
<dbReference type="Pfam" id="PF01758">
    <property type="entry name" value="SBF"/>
    <property type="match status" value="1"/>
</dbReference>
<gene>
    <name evidence="11" type="ORF">AMSG_10011</name>
</gene>
<dbReference type="OrthoDB" id="187348at2759"/>
<dbReference type="GeneID" id="25568345"/>
<keyword evidence="5 8" id="KW-0812">Transmembrane</keyword>
<keyword evidence="3 8" id="KW-0813">Transport</keyword>
<dbReference type="PANTHER" id="PTHR43057:SF1">
    <property type="entry name" value="ARSENICAL-RESISTANCE PROTEIN 3"/>
    <property type="match status" value="1"/>
</dbReference>
<proteinExistence type="inferred from homology"/>
<dbReference type="EMBL" id="GL349487">
    <property type="protein sequence ID" value="KNC54220.1"/>
    <property type="molecule type" value="Genomic_DNA"/>
</dbReference>
<dbReference type="InterPro" id="IPR038770">
    <property type="entry name" value="Na+/solute_symporter_sf"/>
</dbReference>
<dbReference type="GO" id="GO:0015297">
    <property type="term" value="F:antiporter activity"/>
    <property type="evidence" value="ECO:0007669"/>
    <property type="project" value="UniProtKB-UniRule"/>
</dbReference>
<evidence type="ECO:0000256" key="2">
    <source>
        <dbReference type="ARBA" id="ARBA00010110"/>
    </source>
</evidence>
<dbReference type="InterPro" id="IPR002657">
    <property type="entry name" value="BilAc:Na_symport/Acr3"/>
</dbReference>
<evidence type="ECO:0000256" key="5">
    <source>
        <dbReference type="ARBA" id="ARBA00022692"/>
    </source>
</evidence>
<feature type="transmembrane region" description="Helical" evidence="10">
    <location>
        <begin position="242"/>
        <end position="267"/>
    </location>
</feature>
<dbReference type="Gene3D" id="1.20.1530.20">
    <property type="match status" value="1"/>
</dbReference>
<dbReference type="OMA" id="MVLMWGY"/>
<dbReference type="PANTHER" id="PTHR43057">
    <property type="entry name" value="ARSENITE EFFLUX TRANSPORTER"/>
    <property type="match status" value="1"/>
</dbReference>
<protein>
    <submittedName>
        <fullName evidence="11">Arsenical-resistance membrane protein</fullName>
    </submittedName>
</protein>
<evidence type="ECO:0000256" key="9">
    <source>
        <dbReference type="SAM" id="MobiDB-lite"/>
    </source>
</evidence>
<sequence length="375" mass="40204">MGTETSTTSIGKKSALGCFGTYLPLWVVACMVVGATIGSLWPEVAERLDEATVEQVSLPVAVLIWIMVVPMALTVDFDAILGVFRFPRGLLVTTAVNWLVQPFLMYGLATLFFRPSTRAVILGGSPCTAMVFTWSVLARGDGAYTLVQVALNDALIFVLYAPTMFLLLSASDIHVPYITVVIAVLVFVAVPFAFGFVVQKFTPWADSLARILKPFTIVALLATLLIIFVFQGERLTDRWTDVLLIAVPLTLQTYLVFAIAAVLAWYARLPFNVAAPATFISASNFFELGVAVAIASYGLDSGAVLVNVVGVLVEVPIMLSLVWSMKKAHSIFDARAGPASDHDSDISSEASPKDYGYSEDTIYDASASSGGASSS</sequence>
<comment type="subcellular location">
    <subcellularLocation>
        <location evidence="1 8">Cell membrane</location>
        <topology evidence="1 8">Multi-pass membrane protein</topology>
    </subcellularLocation>
</comment>
<feature type="compositionally biased region" description="Low complexity" evidence="9">
    <location>
        <begin position="365"/>
        <end position="375"/>
    </location>
</feature>
<evidence type="ECO:0000256" key="6">
    <source>
        <dbReference type="ARBA" id="ARBA00022989"/>
    </source>
</evidence>
<accession>A0A0L0DPN9</accession>
<dbReference type="AlphaFoldDB" id="A0A0L0DPN9"/>
<evidence type="ECO:0000256" key="3">
    <source>
        <dbReference type="ARBA" id="ARBA00022448"/>
    </source>
</evidence>
<keyword evidence="7 8" id="KW-0472">Membrane</keyword>
<feature type="transmembrane region" description="Helical" evidence="10">
    <location>
        <begin position="305"/>
        <end position="325"/>
    </location>
</feature>
<keyword evidence="4 8" id="KW-1003">Cell membrane</keyword>
<organism evidence="11 12">
    <name type="scientific">Thecamonas trahens ATCC 50062</name>
    <dbReference type="NCBI Taxonomy" id="461836"/>
    <lineage>
        <taxon>Eukaryota</taxon>
        <taxon>Apusozoa</taxon>
        <taxon>Apusomonadida</taxon>
        <taxon>Apusomonadidae</taxon>
        <taxon>Thecamonas</taxon>
    </lineage>
</organism>
<feature type="transmembrane region" description="Helical" evidence="10">
    <location>
        <begin position="21"/>
        <end position="42"/>
    </location>
</feature>
<evidence type="ECO:0000256" key="4">
    <source>
        <dbReference type="ARBA" id="ARBA00022475"/>
    </source>
</evidence>
<feature type="transmembrane region" description="Helical" evidence="10">
    <location>
        <begin position="62"/>
        <end position="84"/>
    </location>
</feature>
<reference evidence="11 12" key="1">
    <citation type="submission" date="2010-05" db="EMBL/GenBank/DDBJ databases">
        <title>The Genome Sequence of Thecamonas trahens ATCC 50062.</title>
        <authorList>
            <consortium name="The Broad Institute Genome Sequencing Platform"/>
            <person name="Russ C."/>
            <person name="Cuomo C."/>
            <person name="Shea T."/>
            <person name="Young S.K."/>
            <person name="Zeng Q."/>
            <person name="Koehrsen M."/>
            <person name="Haas B."/>
            <person name="Borodovsky M."/>
            <person name="Guigo R."/>
            <person name="Alvarado L."/>
            <person name="Berlin A."/>
            <person name="Bochicchio J."/>
            <person name="Borenstein D."/>
            <person name="Chapman S."/>
            <person name="Chen Z."/>
            <person name="Freedman E."/>
            <person name="Gellesch M."/>
            <person name="Goldberg J."/>
            <person name="Griggs A."/>
            <person name="Gujja S."/>
            <person name="Heilman E."/>
            <person name="Heiman D."/>
            <person name="Hepburn T."/>
            <person name="Howarth C."/>
            <person name="Jen D."/>
            <person name="Larson L."/>
            <person name="Mehta T."/>
            <person name="Park D."/>
            <person name="Pearson M."/>
            <person name="Roberts A."/>
            <person name="Saif S."/>
            <person name="Shenoy N."/>
            <person name="Sisk P."/>
            <person name="Stolte C."/>
            <person name="Sykes S."/>
            <person name="Thomson T."/>
            <person name="Walk T."/>
            <person name="White J."/>
            <person name="Yandava C."/>
            <person name="Burger G."/>
            <person name="Gray M.W."/>
            <person name="Holland P.W.H."/>
            <person name="King N."/>
            <person name="Lang F.B.F."/>
            <person name="Roger A.J."/>
            <person name="Ruiz-Trillo I."/>
            <person name="Lander E."/>
            <person name="Nusbaum C."/>
        </authorList>
    </citation>
    <scope>NUCLEOTIDE SEQUENCE [LARGE SCALE GENOMIC DNA]</scope>
    <source>
        <strain evidence="11 12">ATCC 50062</strain>
    </source>
</reference>
<feature type="transmembrane region" description="Helical" evidence="10">
    <location>
        <begin position="149"/>
        <end position="171"/>
    </location>
</feature>
<comment type="similarity">
    <text evidence="2 8">Belongs to the arsenical resistance-3 (ACR3) (TC 2.A.59) family.</text>
</comment>
<dbReference type="GO" id="GO:0005886">
    <property type="term" value="C:plasma membrane"/>
    <property type="evidence" value="ECO:0007669"/>
    <property type="project" value="UniProtKB-SubCell"/>
</dbReference>
<keyword evidence="12" id="KW-1185">Reference proteome</keyword>
<evidence type="ECO:0000256" key="7">
    <source>
        <dbReference type="ARBA" id="ARBA00023136"/>
    </source>
</evidence>
<dbReference type="GO" id="GO:0015104">
    <property type="term" value="F:antimonite transmembrane transporter activity"/>
    <property type="evidence" value="ECO:0007669"/>
    <property type="project" value="TreeGrafter"/>
</dbReference>